<evidence type="ECO:0000313" key="1">
    <source>
        <dbReference type="EMBL" id="BDG01792.1"/>
    </source>
</evidence>
<sequence>MDAMNAIFAAALLAAAPAGKGTTPVVRHEGQPAPEVRTLAGPRELAALCGDLTPLERLRTKGDALDRGEAEVRHAGAREEALSSRYEVTVPGGKLAFAPYDGPERRLTLAEPFSLVLGPRAKLWTASERGLPVDVDAAGARRILDAQRAGRLTLAVTFDLPEDATCGAEPRLGTYTLAVDPVDWRWMDGATTLARGGANADRPLVTAAQGARPKVDVGEPIAGPGEAKKAVLAHAAELEACYADALRADPAVDGVLVVEVSQAAKAVIAADSTGAPDLAACVARVLAALPPPATGKAAVPIRFELVAPKVAGAASAPAGGAAVVPAPAAPAAATAPVGR</sequence>
<protein>
    <submittedName>
        <fullName evidence="1">Uncharacterized protein</fullName>
    </submittedName>
</protein>
<proteinExistence type="predicted"/>
<keyword evidence="2" id="KW-1185">Reference proteome</keyword>
<reference evidence="2" key="1">
    <citation type="journal article" date="2022" name="Int. J. Syst. Evol. Microbiol.">
        <title>Anaeromyxobacter oryzae sp. nov., Anaeromyxobacter diazotrophicus sp. nov. and Anaeromyxobacter paludicola sp. nov., isolated from paddy soils.</title>
        <authorList>
            <person name="Itoh H."/>
            <person name="Xu Z."/>
            <person name="Mise K."/>
            <person name="Masuda Y."/>
            <person name="Ushijima N."/>
            <person name="Hayakawa C."/>
            <person name="Shiratori Y."/>
            <person name="Senoo K."/>
        </authorList>
    </citation>
    <scope>NUCLEOTIDE SEQUENCE [LARGE SCALE GENOMIC DNA]</scope>
    <source>
        <strain evidence="2">Red232</strain>
    </source>
</reference>
<organism evidence="1 2">
    <name type="scientific">Anaeromyxobacter oryzae</name>
    <dbReference type="NCBI Taxonomy" id="2918170"/>
    <lineage>
        <taxon>Bacteria</taxon>
        <taxon>Pseudomonadati</taxon>
        <taxon>Myxococcota</taxon>
        <taxon>Myxococcia</taxon>
        <taxon>Myxococcales</taxon>
        <taxon>Cystobacterineae</taxon>
        <taxon>Anaeromyxobacteraceae</taxon>
        <taxon>Anaeromyxobacter</taxon>
    </lineage>
</organism>
<accession>A0ABM7WQP8</accession>
<gene>
    <name evidence="1" type="ORF">AMOR_07880</name>
</gene>
<dbReference type="Proteomes" id="UP001162891">
    <property type="component" value="Chromosome"/>
</dbReference>
<evidence type="ECO:0000313" key="2">
    <source>
        <dbReference type="Proteomes" id="UP001162891"/>
    </source>
</evidence>
<dbReference type="EMBL" id="AP025591">
    <property type="protein sequence ID" value="BDG01792.1"/>
    <property type="molecule type" value="Genomic_DNA"/>
</dbReference>
<name>A0ABM7WQP8_9BACT</name>